<dbReference type="PANTHER" id="PTHR30273">
    <property type="entry name" value="PERIPLASMIC SIGNAL SENSOR AND SIGMA FACTOR ACTIVATOR FECR-RELATED"/>
    <property type="match status" value="1"/>
</dbReference>
<keyword evidence="1" id="KW-0812">Transmembrane</keyword>
<evidence type="ECO:0000256" key="1">
    <source>
        <dbReference type="SAM" id="Phobius"/>
    </source>
</evidence>
<dbReference type="Proteomes" id="UP000253383">
    <property type="component" value="Unassembled WGS sequence"/>
</dbReference>
<evidence type="ECO:0000259" key="2">
    <source>
        <dbReference type="Pfam" id="PF04773"/>
    </source>
</evidence>
<dbReference type="Gene3D" id="2.60.120.1440">
    <property type="match status" value="1"/>
</dbReference>
<dbReference type="EMBL" id="QOWE01000040">
    <property type="protein sequence ID" value="RCR65592.1"/>
    <property type="molecule type" value="Genomic_DNA"/>
</dbReference>
<keyword evidence="5" id="KW-1185">Reference proteome</keyword>
<evidence type="ECO:0000313" key="5">
    <source>
        <dbReference type="Proteomes" id="UP000253383"/>
    </source>
</evidence>
<dbReference type="GO" id="GO:0016989">
    <property type="term" value="F:sigma factor antagonist activity"/>
    <property type="evidence" value="ECO:0007669"/>
    <property type="project" value="TreeGrafter"/>
</dbReference>
<dbReference type="AlphaFoldDB" id="A0A368JDH9"/>
<dbReference type="PIRSF" id="PIRSF018266">
    <property type="entry name" value="FecR"/>
    <property type="match status" value="1"/>
</dbReference>
<comment type="caution">
    <text evidence="4">The sequence shown here is derived from an EMBL/GenBank/DDBJ whole genome shotgun (WGS) entry which is preliminary data.</text>
</comment>
<keyword evidence="1" id="KW-1133">Transmembrane helix</keyword>
<keyword evidence="1" id="KW-0472">Membrane</keyword>
<protein>
    <submittedName>
        <fullName evidence="4">FecR family protein</fullName>
    </submittedName>
</protein>
<dbReference type="Pfam" id="PF16344">
    <property type="entry name" value="FecR_C"/>
    <property type="match status" value="1"/>
</dbReference>
<gene>
    <name evidence="4" type="ORF">DUE52_31185</name>
</gene>
<dbReference type="PANTHER" id="PTHR30273:SF2">
    <property type="entry name" value="PROTEIN FECR"/>
    <property type="match status" value="1"/>
</dbReference>
<sequence>MKNYETYTVEDFIRDEDFQDWVRGRGKRDEFWRAFLKSYPGKQTAFQQAEQFIRAANVAPERLSEAEIRKETEAFIDNAGAYTPKRYAVLEPERDKRRPDNPVRWLPAIAAVFVAVMGFGWYFFDKKPEQRVAQLSVNSAIQLVETTNDSQQLLRVVLNDSSEVLLSPKSRLRYPSQFSGNSRVVYLQGEGSFSVKRQRQPFMVYTGEMITQVLGTRFVVKAFDLDQKITVQVLSGKVSVYKKKPEKVPDNKEVNGLILNANQAAIFEKSDGNLTKTLVAKPLLIAKRAKESPFVYDEVPLPVILHELEKSYGIPIQFDEQLFQSSKITAILSSESLYEKLDLLCKASSASYEITDGQIVISRKGYR</sequence>
<feature type="transmembrane region" description="Helical" evidence="1">
    <location>
        <begin position="105"/>
        <end position="124"/>
    </location>
</feature>
<reference evidence="4 5" key="1">
    <citation type="submission" date="2018-07" db="EMBL/GenBank/DDBJ databases">
        <title>Genome analysis of Larkinella rosea.</title>
        <authorList>
            <person name="Zhou Z."/>
            <person name="Wang G."/>
        </authorList>
    </citation>
    <scope>NUCLEOTIDE SEQUENCE [LARGE SCALE GENOMIC DNA]</scope>
    <source>
        <strain evidence="5">zzj9</strain>
    </source>
</reference>
<dbReference type="Pfam" id="PF04773">
    <property type="entry name" value="FecR"/>
    <property type="match status" value="1"/>
</dbReference>
<accession>A0A368JDH9</accession>
<name>A0A368JDH9_9BACT</name>
<dbReference type="OrthoDB" id="920213at2"/>
<feature type="domain" description="Protein FecR C-terminal" evidence="3">
    <location>
        <begin position="294"/>
        <end position="361"/>
    </location>
</feature>
<dbReference type="Gene3D" id="3.55.50.30">
    <property type="match status" value="1"/>
</dbReference>
<feature type="domain" description="FecR protein" evidence="2">
    <location>
        <begin position="150"/>
        <end position="238"/>
    </location>
</feature>
<dbReference type="RefSeq" id="WP_114410059.1">
    <property type="nucleotide sequence ID" value="NZ_QOWE01000040.1"/>
</dbReference>
<proteinExistence type="predicted"/>
<dbReference type="InterPro" id="IPR012373">
    <property type="entry name" value="Ferrdict_sens_TM"/>
</dbReference>
<evidence type="ECO:0000313" key="4">
    <source>
        <dbReference type="EMBL" id="RCR65592.1"/>
    </source>
</evidence>
<dbReference type="InterPro" id="IPR006860">
    <property type="entry name" value="FecR"/>
</dbReference>
<dbReference type="InterPro" id="IPR032508">
    <property type="entry name" value="FecR_C"/>
</dbReference>
<organism evidence="4 5">
    <name type="scientific">Larkinella punicea</name>
    <dbReference type="NCBI Taxonomy" id="2315727"/>
    <lineage>
        <taxon>Bacteria</taxon>
        <taxon>Pseudomonadati</taxon>
        <taxon>Bacteroidota</taxon>
        <taxon>Cytophagia</taxon>
        <taxon>Cytophagales</taxon>
        <taxon>Spirosomataceae</taxon>
        <taxon>Larkinella</taxon>
    </lineage>
</organism>
<evidence type="ECO:0000259" key="3">
    <source>
        <dbReference type="Pfam" id="PF16344"/>
    </source>
</evidence>